<comment type="pathway">
    <text evidence="5">Amino-acid biosynthesis; L-arginine biosynthesis; N(2)-acetyl-L-ornithine from L-glutamate: step 4/4.</text>
</comment>
<keyword evidence="4 5" id="KW-0663">Pyridoxal phosphate</keyword>
<dbReference type="PANTHER" id="PTHR11986">
    <property type="entry name" value="AMINOTRANSFERASE CLASS III"/>
    <property type="match status" value="1"/>
</dbReference>
<evidence type="ECO:0000256" key="4">
    <source>
        <dbReference type="ARBA" id="ARBA00022898"/>
    </source>
</evidence>
<dbReference type="FunFam" id="3.40.640.10:FF:000004">
    <property type="entry name" value="Acetylornithine aminotransferase"/>
    <property type="match status" value="1"/>
</dbReference>
<sequence>MTTITKTASAAAVAAAEEEQARVWDAAHVMKTYARQPVTFVRGRGARLWDARGKEYLDFLAGIAVCSVGHCHPRLVAAVQEQAATLMHVSNLYLTEGQARLARRLIELSDFERVFFSNSGAEANEVALKLARKRAKAFGRPNKFRIVSALNSFHGRTIATITATGQPKYQKGFEPLPAGFSYVPFNDIAALKAAVSGDTAAILLEPIQGEGGILPATREYLQAARELADRNDALLIFDEVQTGMGRTGRMWAYQHYGVVPDVMTLAKGLGGGFPIGACLARGDAAETLVPGDHGSTFAGSPLAASAANAVLDVIADEELQANARRVGAHLVARLEDLRRRHPHTVGPARGVGLMLAVGLTRPVARQIVGACLDAGLIVNAIGDDTIRMLPPLTITEGDADAAVETLEKAIVAVAAVTAS</sequence>
<feature type="binding site" evidence="5">
    <location>
        <position position="295"/>
    </location>
    <ligand>
        <name>N(2)-acetyl-L-ornithine</name>
        <dbReference type="ChEBI" id="CHEBI:57805"/>
    </ligand>
</feature>
<comment type="miscellaneous">
    <text evidence="5">May also have succinyldiaminopimelate aminotransferase activity, thus carrying out the corresponding step in lysine biosynthesis.</text>
</comment>
<proteinExistence type="inferred from homology"/>
<feature type="modified residue" description="N6-(pyridoxal phosphate)lysine" evidence="5">
    <location>
        <position position="267"/>
    </location>
</feature>
<name>A0A6J4K823_9BACT</name>
<dbReference type="PIRSF" id="PIRSF000521">
    <property type="entry name" value="Transaminase_4ab_Lys_Orn"/>
    <property type="match status" value="1"/>
</dbReference>
<dbReference type="Pfam" id="PF00202">
    <property type="entry name" value="Aminotran_3"/>
    <property type="match status" value="1"/>
</dbReference>
<evidence type="ECO:0000256" key="2">
    <source>
        <dbReference type="ARBA" id="ARBA00022605"/>
    </source>
</evidence>
<comment type="cofactor">
    <cofactor evidence="5">
        <name>pyridoxal 5'-phosphate</name>
        <dbReference type="ChEBI" id="CHEBI:597326"/>
    </cofactor>
    <text evidence="5">Binds 1 pyridoxal phosphate per subunit.</text>
</comment>
<dbReference type="CDD" id="cd00610">
    <property type="entry name" value="OAT_like"/>
    <property type="match status" value="1"/>
</dbReference>
<dbReference type="EC" id="2.6.1.11" evidence="5"/>
<dbReference type="GO" id="GO:0030170">
    <property type="term" value="F:pyridoxal phosphate binding"/>
    <property type="evidence" value="ECO:0007669"/>
    <property type="project" value="InterPro"/>
</dbReference>
<feature type="binding site" evidence="5">
    <location>
        <begin position="238"/>
        <end position="241"/>
    </location>
    <ligand>
        <name>pyridoxal 5'-phosphate</name>
        <dbReference type="ChEBI" id="CHEBI:597326"/>
    </ligand>
</feature>
<accession>A0A6J4K823</accession>
<dbReference type="Gene3D" id="3.40.640.10">
    <property type="entry name" value="Type I PLP-dependent aspartate aminotransferase-like (Major domain)"/>
    <property type="match status" value="1"/>
</dbReference>
<dbReference type="UniPathway" id="UPA00068">
    <property type="reaction ID" value="UER00109"/>
</dbReference>
<evidence type="ECO:0000313" key="6">
    <source>
        <dbReference type="EMBL" id="CAA9297984.1"/>
    </source>
</evidence>
<dbReference type="InterPro" id="IPR015422">
    <property type="entry name" value="PyrdxlP-dep_Trfase_small"/>
</dbReference>
<dbReference type="AlphaFoldDB" id="A0A6J4K823"/>
<dbReference type="GO" id="GO:0006526">
    <property type="term" value="P:L-arginine biosynthetic process"/>
    <property type="evidence" value="ECO:0007669"/>
    <property type="project" value="UniProtKB-UniRule"/>
</dbReference>
<protein>
    <recommendedName>
        <fullName evidence="5">Acetylornithine aminotransferase</fullName>
        <shortName evidence="5">ACOAT</shortName>
        <ecNumber evidence="5">2.6.1.11</ecNumber>
    </recommendedName>
</protein>
<comment type="catalytic activity">
    <reaction evidence="5">
        <text>N(2)-acetyl-L-ornithine + 2-oxoglutarate = N-acetyl-L-glutamate 5-semialdehyde + L-glutamate</text>
        <dbReference type="Rhea" id="RHEA:18049"/>
        <dbReference type="ChEBI" id="CHEBI:16810"/>
        <dbReference type="ChEBI" id="CHEBI:29123"/>
        <dbReference type="ChEBI" id="CHEBI:29985"/>
        <dbReference type="ChEBI" id="CHEBI:57805"/>
        <dbReference type="EC" id="2.6.1.11"/>
    </reaction>
</comment>
<feature type="binding site" evidence="5">
    <location>
        <begin position="120"/>
        <end position="121"/>
    </location>
    <ligand>
        <name>pyridoxal 5'-phosphate</name>
        <dbReference type="ChEBI" id="CHEBI:597326"/>
    </ligand>
</feature>
<feature type="binding site" evidence="5">
    <location>
        <position position="296"/>
    </location>
    <ligand>
        <name>pyridoxal 5'-phosphate</name>
        <dbReference type="ChEBI" id="CHEBI:597326"/>
    </ligand>
</feature>
<comment type="subcellular location">
    <subcellularLocation>
        <location evidence="5">Cytoplasm</location>
    </subcellularLocation>
</comment>
<dbReference type="PANTHER" id="PTHR11986:SF79">
    <property type="entry name" value="ACETYLORNITHINE AMINOTRANSFERASE, MITOCHONDRIAL"/>
    <property type="match status" value="1"/>
</dbReference>
<dbReference type="PROSITE" id="PS00600">
    <property type="entry name" value="AA_TRANSFER_CLASS_3"/>
    <property type="match status" value="1"/>
</dbReference>
<comment type="subunit">
    <text evidence="5">Homodimer.</text>
</comment>
<dbReference type="InterPro" id="IPR050103">
    <property type="entry name" value="Class-III_PLP-dep_AT"/>
</dbReference>
<evidence type="ECO:0000256" key="3">
    <source>
        <dbReference type="ARBA" id="ARBA00022679"/>
    </source>
</evidence>
<dbReference type="SUPFAM" id="SSF53383">
    <property type="entry name" value="PLP-dependent transferases"/>
    <property type="match status" value="1"/>
</dbReference>
<dbReference type="GO" id="GO:0003992">
    <property type="term" value="F:N2-acetyl-L-ornithine:2-oxoglutarate 5-aminotransferase activity"/>
    <property type="evidence" value="ECO:0007669"/>
    <property type="project" value="UniProtKB-UniRule"/>
</dbReference>
<dbReference type="NCBIfam" id="NF002874">
    <property type="entry name" value="PRK03244.1"/>
    <property type="match status" value="1"/>
</dbReference>
<dbReference type="NCBIfam" id="NF002325">
    <property type="entry name" value="PRK01278.1"/>
    <property type="match status" value="1"/>
</dbReference>
<dbReference type="InterPro" id="IPR005814">
    <property type="entry name" value="Aminotrans_3"/>
</dbReference>
<comment type="similarity">
    <text evidence="5">Belongs to the class-III pyridoxal-phosphate-dependent aminotransferase family. ArgD subfamily.</text>
</comment>
<feature type="binding site" evidence="5">
    <location>
        <position position="156"/>
    </location>
    <ligand>
        <name>N(2)-acetyl-L-ornithine</name>
        <dbReference type="ChEBI" id="CHEBI:57805"/>
    </ligand>
</feature>
<dbReference type="HAMAP" id="MF_01107">
    <property type="entry name" value="ArgD_aminotrans_3"/>
    <property type="match status" value="1"/>
</dbReference>
<keyword evidence="5" id="KW-0963">Cytoplasm</keyword>
<keyword evidence="5" id="KW-0055">Arginine biosynthesis</keyword>
<dbReference type="Gene3D" id="3.90.1150.10">
    <property type="entry name" value="Aspartate Aminotransferase, domain 1"/>
    <property type="match status" value="1"/>
</dbReference>
<organism evidence="6">
    <name type="scientific">uncultured Armatimonadetes bacterium</name>
    <dbReference type="NCBI Taxonomy" id="157466"/>
    <lineage>
        <taxon>Bacteria</taxon>
        <taxon>Bacillati</taxon>
        <taxon>Armatimonadota</taxon>
        <taxon>environmental samples</taxon>
    </lineage>
</organism>
<dbReference type="GO" id="GO:0005737">
    <property type="term" value="C:cytoplasm"/>
    <property type="evidence" value="ECO:0007669"/>
    <property type="project" value="UniProtKB-SubCell"/>
</dbReference>
<feature type="binding site" evidence="5">
    <location>
        <position position="153"/>
    </location>
    <ligand>
        <name>pyridoxal 5'-phosphate</name>
        <dbReference type="ChEBI" id="CHEBI:597326"/>
    </ligand>
</feature>
<gene>
    <name evidence="5" type="primary">argD</name>
    <name evidence="6" type="ORF">AVDCRST_MAG63-4957</name>
</gene>
<dbReference type="InterPro" id="IPR049704">
    <property type="entry name" value="Aminotrans_3_PPA_site"/>
</dbReference>
<reference evidence="6" key="1">
    <citation type="submission" date="2020-02" db="EMBL/GenBank/DDBJ databases">
        <authorList>
            <person name="Meier V. D."/>
        </authorList>
    </citation>
    <scope>NUCLEOTIDE SEQUENCE</scope>
    <source>
        <strain evidence="6">AVDCRST_MAG63</strain>
    </source>
</reference>
<keyword evidence="2 5" id="KW-0028">Amino-acid biosynthesis</keyword>
<dbReference type="InterPro" id="IPR004636">
    <property type="entry name" value="AcOrn/SuccOrn_fam"/>
</dbReference>
<evidence type="ECO:0000256" key="5">
    <source>
        <dbReference type="HAMAP-Rule" id="MF_01107"/>
    </source>
</evidence>
<dbReference type="InterPro" id="IPR015421">
    <property type="entry name" value="PyrdxlP-dep_Trfase_major"/>
</dbReference>
<keyword evidence="3 5" id="KW-0808">Transferase</keyword>
<dbReference type="InterPro" id="IPR015424">
    <property type="entry name" value="PyrdxlP-dep_Trfase"/>
</dbReference>
<keyword evidence="1 5" id="KW-0032">Aminotransferase</keyword>
<evidence type="ECO:0000256" key="1">
    <source>
        <dbReference type="ARBA" id="ARBA00022576"/>
    </source>
</evidence>
<dbReference type="NCBIfam" id="TIGR00707">
    <property type="entry name" value="argD"/>
    <property type="match status" value="1"/>
</dbReference>
<dbReference type="EMBL" id="CADCTO010000691">
    <property type="protein sequence ID" value="CAA9297984.1"/>
    <property type="molecule type" value="Genomic_DNA"/>
</dbReference>
<dbReference type="GO" id="GO:0042802">
    <property type="term" value="F:identical protein binding"/>
    <property type="evidence" value="ECO:0007669"/>
    <property type="project" value="TreeGrafter"/>
</dbReference>